<evidence type="ECO:0000256" key="12">
    <source>
        <dbReference type="SAM" id="SignalP"/>
    </source>
</evidence>
<dbReference type="EMBL" id="JBBPFD010000002">
    <property type="protein sequence ID" value="KAK7940485.1"/>
    <property type="molecule type" value="Genomic_DNA"/>
</dbReference>
<feature type="chain" id="PRO_5043900727" description="Ig-like domain-containing protein" evidence="12">
    <location>
        <begin position="21"/>
        <end position="620"/>
    </location>
</feature>
<keyword evidence="5" id="KW-0677">Repeat</keyword>
<dbReference type="Pfam" id="PF03921">
    <property type="entry name" value="ICAM_N"/>
    <property type="match status" value="1"/>
</dbReference>
<evidence type="ECO:0000256" key="6">
    <source>
        <dbReference type="ARBA" id="ARBA00022889"/>
    </source>
</evidence>
<keyword evidence="11" id="KW-0393">Immunoglobulin domain</keyword>
<evidence type="ECO:0000256" key="7">
    <source>
        <dbReference type="ARBA" id="ARBA00022989"/>
    </source>
</evidence>
<evidence type="ECO:0000313" key="14">
    <source>
        <dbReference type="EMBL" id="KAK7940485.1"/>
    </source>
</evidence>
<feature type="domain" description="Ig-like" evidence="13">
    <location>
        <begin position="426"/>
        <end position="525"/>
    </location>
</feature>
<keyword evidence="4 12" id="KW-0732">Signal</keyword>
<dbReference type="InterPro" id="IPR003599">
    <property type="entry name" value="Ig_sub"/>
</dbReference>
<evidence type="ECO:0000259" key="13">
    <source>
        <dbReference type="PROSITE" id="PS50835"/>
    </source>
</evidence>
<proteinExistence type="inferred from homology"/>
<dbReference type="PANTHER" id="PTHR13771">
    <property type="entry name" value="INTERCELLULAR ADHESION MOLECULE"/>
    <property type="match status" value="1"/>
</dbReference>
<dbReference type="InterPro" id="IPR013768">
    <property type="entry name" value="ICAM_N"/>
</dbReference>
<evidence type="ECO:0000256" key="4">
    <source>
        <dbReference type="ARBA" id="ARBA00022729"/>
    </source>
</evidence>
<evidence type="ECO:0000256" key="10">
    <source>
        <dbReference type="ARBA" id="ARBA00023180"/>
    </source>
</evidence>
<dbReference type="Proteomes" id="UP001460270">
    <property type="component" value="Unassembled WGS sequence"/>
</dbReference>
<dbReference type="InterPro" id="IPR036179">
    <property type="entry name" value="Ig-like_dom_sf"/>
</dbReference>
<comment type="subcellular location">
    <subcellularLocation>
        <location evidence="1">Membrane</location>
        <topology evidence="1">Single-pass type I membrane protein</topology>
    </subcellularLocation>
</comment>
<evidence type="ECO:0000256" key="11">
    <source>
        <dbReference type="ARBA" id="ARBA00023319"/>
    </source>
</evidence>
<comment type="caution">
    <text evidence="14">The sequence shown here is derived from an EMBL/GenBank/DDBJ whole genome shotgun (WGS) entry which is preliminary data.</text>
</comment>
<dbReference type="AlphaFoldDB" id="A0AAW0PZ98"/>
<protein>
    <recommendedName>
        <fullName evidence="13">Ig-like domain-containing protein</fullName>
    </recommendedName>
</protein>
<keyword evidence="6" id="KW-0130">Cell adhesion</keyword>
<evidence type="ECO:0000313" key="15">
    <source>
        <dbReference type="Proteomes" id="UP001460270"/>
    </source>
</evidence>
<sequence>MGKIAFFAACSCLLLFKGQSMSPPCPFVMQPPRVMVEYGGSFIVTCSSTIDQTEGMGWESTEGGTGLRIGAKHIQLNVTNVDQWEMEPECFMNFNDTQQQPQQCTDKLPVIIYKMPDEVTLEIDPIMEEHKSYMVKCKVPGVAPVDNVIVTLFKEKSIMQDKLNADSESVFNLTVNKHDHEKKFMCVAMLDFGSTWEKLPPVKSASSVLQVKYQPVFKEPNVEMVEVPANGKITLDCTADGNPTPEYQWQLPESTDQKMVQPILNIQKAFSGTYNCTASNTQGSSVKQFVVKDAPRSYTVLAAVVAVPAALGALFLLSGPFIVNQNGAFTLNKGGYSDGCSLNLKPSRVVVGFGEAVSVLCEATRPVRVLGWESAIGPSHTQQEQSVHWKVDSLIDWIEEPICYGVFHTAPRQCEEKLNLVLYKTPDSVTIRPVDHTGPMVESKKYQLLCEVQNIAPVQYLTLKWYRGDTMVHNHSFSDLTSSSPVQVSSILEIFPTRAENGASYRCVAELELGPEGPQPPPSVTSDSLNVSVHFPPTFIGSETEVVELITGAEVVLNCTALGYPTPVYTWQSPSPIQQTGDEAILMSSSLVPGAYICTASNSLGKKSKNFMVKAKTKDV</sequence>
<dbReference type="GO" id="GO:0098609">
    <property type="term" value="P:cell-cell adhesion"/>
    <property type="evidence" value="ECO:0007669"/>
    <property type="project" value="InterPro"/>
</dbReference>
<dbReference type="InterPro" id="IPR013783">
    <property type="entry name" value="Ig-like_fold"/>
</dbReference>
<dbReference type="Gene3D" id="2.60.40.10">
    <property type="entry name" value="Immunoglobulins"/>
    <property type="match status" value="6"/>
</dbReference>
<dbReference type="SMART" id="SM00408">
    <property type="entry name" value="IGc2"/>
    <property type="match status" value="2"/>
</dbReference>
<dbReference type="InterPro" id="IPR047012">
    <property type="entry name" value="ICAM_VCAM"/>
</dbReference>
<evidence type="ECO:0000256" key="2">
    <source>
        <dbReference type="ARBA" id="ARBA00005925"/>
    </source>
</evidence>
<reference evidence="15" key="1">
    <citation type="submission" date="2024-04" db="EMBL/GenBank/DDBJ databases">
        <title>Salinicola lusitanus LLJ914,a marine bacterium isolated from the Okinawa Trough.</title>
        <authorList>
            <person name="Li J."/>
        </authorList>
    </citation>
    <scope>NUCLEOTIDE SEQUENCE [LARGE SCALE GENOMIC DNA]</scope>
</reference>
<keyword evidence="9" id="KW-1015">Disulfide bond</keyword>
<name>A0AAW0PZ98_9GOBI</name>
<dbReference type="InterPro" id="IPR003598">
    <property type="entry name" value="Ig_sub2"/>
</dbReference>
<evidence type="ECO:0000256" key="5">
    <source>
        <dbReference type="ARBA" id="ARBA00022737"/>
    </source>
</evidence>
<keyword evidence="15" id="KW-1185">Reference proteome</keyword>
<feature type="signal peptide" evidence="12">
    <location>
        <begin position="1"/>
        <end position="20"/>
    </location>
</feature>
<keyword evidence="3" id="KW-0812">Transmembrane</keyword>
<dbReference type="GO" id="GO:0005178">
    <property type="term" value="F:integrin binding"/>
    <property type="evidence" value="ECO:0007669"/>
    <property type="project" value="InterPro"/>
</dbReference>
<dbReference type="InterPro" id="IPR007110">
    <property type="entry name" value="Ig-like_dom"/>
</dbReference>
<gene>
    <name evidence="14" type="ORF">WMY93_003811</name>
</gene>
<evidence type="ECO:0000256" key="8">
    <source>
        <dbReference type="ARBA" id="ARBA00023136"/>
    </source>
</evidence>
<feature type="domain" description="Ig-like" evidence="13">
    <location>
        <begin position="220"/>
        <end position="292"/>
    </location>
</feature>
<dbReference type="Pfam" id="PF13927">
    <property type="entry name" value="Ig_3"/>
    <property type="match status" value="1"/>
</dbReference>
<dbReference type="PROSITE" id="PS50835">
    <property type="entry name" value="IG_LIKE"/>
    <property type="match status" value="3"/>
</dbReference>
<organism evidence="14 15">
    <name type="scientific">Mugilogobius chulae</name>
    <name type="common">yellowstripe goby</name>
    <dbReference type="NCBI Taxonomy" id="88201"/>
    <lineage>
        <taxon>Eukaryota</taxon>
        <taxon>Metazoa</taxon>
        <taxon>Chordata</taxon>
        <taxon>Craniata</taxon>
        <taxon>Vertebrata</taxon>
        <taxon>Euteleostomi</taxon>
        <taxon>Actinopterygii</taxon>
        <taxon>Neopterygii</taxon>
        <taxon>Teleostei</taxon>
        <taxon>Neoteleostei</taxon>
        <taxon>Acanthomorphata</taxon>
        <taxon>Gobiaria</taxon>
        <taxon>Gobiiformes</taxon>
        <taxon>Gobioidei</taxon>
        <taxon>Gobiidae</taxon>
        <taxon>Gobionellinae</taxon>
        <taxon>Mugilogobius</taxon>
    </lineage>
</organism>
<keyword evidence="10" id="KW-0325">Glycoprotein</keyword>
<evidence type="ECO:0000256" key="1">
    <source>
        <dbReference type="ARBA" id="ARBA00004479"/>
    </source>
</evidence>
<dbReference type="SMART" id="SM00409">
    <property type="entry name" value="IG"/>
    <property type="match status" value="3"/>
</dbReference>
<keyword evidence="7" id="KW-1133">Transmembrane helix</keyword>
<dbReference type="PANTHER" id="PTHR13771:SF9">
    <property type="entry name" value="INTERCELLULAR ADHESION MOLECULE 5"/>
    <property type="match status" value="1"/>
</dbReference>
<keyword evidence="8" id="KW-0472">Membrane</keyword>
<dbReference type="InterPro" id="IPR003987">
    <property type="entry name" value="ICAM_VCAM_N"/>
</dbReference>
<dbReference type="PRINTS" id="PR01472">
    <property type="entry name" value="ICAMVCAM1"/>
</dbReference>
<feature type="domain" description="Ig-like" evidence="13">
    <location>
        <begin position="537"/>
        <end position="614"/>
    </location>
</feature>
<evidence type="ECO:0000256" key="9">
    <source>
        <dbReference type="ARBA" id="ARBA00023157"/>
    </source>
</evidence>
<dbReference type="SUPFAM" id="SSF48726">
    <property type="entry name" value="Immunoglobulin"/>
    <property type="match status" value="5"/>
</dbReference>
<dbReference type="GO" id="GO:0016020">
    <property type="term" value="C:membrane"/>
    <property type="evidence" value="ECO:0007669"/>
    <property type="project" value="UniProtKB-SubCell"/>
</dbReference>
<comment type="similarity">
    <text evidence="2">Belongs to the immunoglobulin superfamily. ICAM family.</text>
</comment>
<accession>A0AAW0PZ98</accession>
<evidence type="ECO:0000256" key="3">
    <source>
        <dbReference type="ARBA" id="ARBA00022692"/>
    </source>
</evidence>